<feature type="non-terminal residue" evidence="1">
    <location>
        <position position="47"/>
    </location>
</feature>
<dbReference type="SUPFAM" id="SSF51283">
    <property type="entry name" value="dUTPase-like"/>
    <property type="match status" value="1"/>
</dbReference>
<comment type="caution">
    <text evidence="1">The sequence shown here is derived from an EMBL/GenBank/DDBJ whole genome shotgun (WGS) entry which is preliminary data.</text>
</comment>
<name>A0A9N9EN17_9GLOM</name>
<dbReference type="Proteomes" id="UP000789831">
    <property type="component" value="Unassembled WGS sequence"/>
</dbReference>
<organism evidence="1 2">
    <name type="scientific">Ambispora gerdemannii</name>
    <dbReference type="NCBI Taxonomy" id="144530"/>
    <lineage>
        <taxon>Eukaryota</taxon>
        <taxon>Fungi</taxon>
        <taxon>Fungi incertae sedis</taxon>
        <taxon>Mucoromycota</taxon>
        <taxon>Glomeromycotina</taxon>
        <taxon>Glomeromycetes</taxon>
        <taxon>Archaeosporales</taxon>
        <taxon>Ambisporaceae</taxon>
        <taxon>Ambispora</taxon>
    </lineage>
</organism>
<dbReference type="EMBL" id="CAJVPL010012980">
    <property type="protein sequence ID" value="CAG8687529.1"/>
    <property type="molecule type" value="Genomic_DNA"/>
</dbReference>
<evidence type="ECO:0000313" key="2">
    <source>
        <dbReference type="Proteomes" id="UP000789831"/>
    </source>
</evidence>
<feature type="non-terminal residue" evidence="1">
    <location>
        <position position="1"/>
    </location>
</feature>
<dbReference type="AlphaFoldDB" id="A0A9N9EN17"/>
<reference evidence="1" key="1">
    <citation type="submission" date="2021-06" db="EMBL/GenBank/DDBJ databases">
        <authorList>
            <person name="Kallberg Y."/>
            <person name="Tangrot J."/>
            <person name="Rosling A."/>
        </authorList>
    </citation>
    <scope>NUCLEOTIDE SEQUENCE</scope>
    <source>
        <strain evidence="1">MT106</strain>
    </source>
</reference>
<keyword evidence="2" id="KW-1185">Reference proteome</keyword>
<gene>
    <name evidence="1" type="ORF">AGERDE_LOCUS12983</name>
</gene>
<dbReference type="Gene3D" id="2.70.40.10">
    <property type="match status" value="1"/>
</dbReference>
<proteinExistence type="predicted"/>
<sequence length="47" mass="4999">KESLTLPSEEITVIDLGIAMEVPKNSMMLLASRSLLAKKGITIEGGI</sequence>
<accession>A0A9N9EN17</accession>
<dbReference type="InterPro" id="IPR036157">
    <property type="entry name" value="dUTPase-like_sf"/>
</dbReference>
<evidence type="ECO:0000313" key="1">
    <source>
        <dbReference type="EMBL" id="CAG8687529.1"/>
    </source>
</evidence>
<protein>
    <submittedName>
        <fullName evidence="1">8809_t:CDS:1</fullName>
    </submittedName>
</protein>